<dbReference type="STRING" id="157687.HMPREF3180_00277"/>
<name>A0A134APQ0_9FUSO</name>
<evidence type="ECO:0000313" key="2">
    <source>
        <dbReference type="EMBL" id="KXB69673.1"/>
    </source>
</evidence>
<evidence type="ECO:0000256" key="1">
    <source>
        <dbReference type="SAM" id="SignalP"/>
    </source>
</evidence>
<sequence length="180" mass="21480">MKTFRKIAILFLLVSLMNFGASNIEGKITQIRKDFTNTNAVKNYVIKEVEDSEQSTDGGIVKYYFQNGVVKKIVAEYFGESGNNLTEYYIKNGKVYFIFDKTEKYNVPYYVDSKWYKENEIKNGEIFDKRKSKFSEKRYYFDENEKLIRYIGENKKIVENGQKLKEIEKDILKEYYRIKN</sequence>
<keyword evidence="3" id="KW-1185">Reference proteome</keyword>
<organism evidence="2 3">
    <name type="scientific">Leptotrichia wadei</name>
    <dbReference type="NCBI Taxonomy" id="157687"/>
    <lineage>
        <taxon>Bacteria</taxon>
        <taxon>Fusobacteriati</taxon>
        <taxon>Fusobacteriota</taxon>
        <taxon>Fusobacteriia</taxon>
        <taxon>Fusobacteriales</taxon>
        <taxon>Leptotrichiaceae</taxon>
        <taxon>Leptotrichia</taxon>
    </lineage>
</organism>
<evidence type="ECO:0000313" key="3">
    <source>
        <dbReference type="Proteomes" id="UP000070483"/>
    </source>
</evidence>
<keyword evidence="1" id="KW-0732">Signal</keyword>
<comment type="caution">
    <text evidence="2">The sequence shown here is derived from an EMBL/GenBank/DDBJ whole genome shotgun (WGS) entry which is preliminary data.</text>
</comment>
<reference evidence="3" key="1">
    <citation type="submission" date="2016-01" db="EMBL/GenBank/DDBJ databases">
        <authorList>
            <person name="Mitreva M."/>
            <person name="Pepin K.H."/>
            <person name="Mihindukulasuriya K.A."/>
            <person name="Fulton R."/>
            <person name="Fronick C."/>
            <person name="O'Laughlin M."/>
            <person name="Miner T."/>
            <person name="Herter B."/>
            <person name="Rosa B.A."/>
            <person name="Cordes M."/>
            <person name="Tomlinson C."/>
            <person name="Wollam A."/>
            <person name="Palsikar V.B."/>
            <person name="Mardis E.R."/>
            <person name="Wilson R.K."/>
        </authorList>
    </citation>
    <scope>NUCLEOTIDE SEQUENCE [LARGE SCALE GENOMIC DNA]</scope>
    <source>
        <strain evidence="3">KA00185</strain>
    </source>
</reference>
<accession>A0A134APQ0</accession>
<proteinExistence type="predicted"/>
<gene>
    <name evidence="2" type="ORF">HMPREF3180_00277</name>
</gene>
<protein>
    <recommendedName>
        <fullName evidence="4">MORN repeat protein</fullName>
    </recommendedName>
</protein>
<dbReference type="Proteomes" id="UP000070483">
    <property type="component" value="Unassembled WGS sequence"/>
</dbReference>
<dbReference type="PATRIC" id="fig|157687.3.peg.280"/>
<feature type="chain" id="PRO_5007461789" description="MORN repeat protein" evidence="1">
    <location>
        <begin position="21"/>
        <end position="180"/>
    </location>
</feature>
<feature type="signal peptide" evidence="1">
    <location>
        <begin position="1"/>
        <end position="20"/>
    </location>
</feature>
<dbReference type="OrthoDB" id="80227at2"/>
<dbReference type="AlphaFoldDB" id="A0A134APQ0"/>
<dbReference type="EMBL" id="LSDD01000016">
    <property type="protein sequence ID" value="KXB69673.1"/>
    <property type="molecule type" value="Genomic_DNA"/>
</dbReference>
<evidence type="ECO:0008006" key="4">
    <source>
        <dbReference type="Google" id="ProtNLM"/>
    </source>
</evidence>
<dbReference type="RefSeq" id="WP_060917311.1">
    <property type="nucleotide sequence ID" value="NZ_KQ960010.1"/>
</dbReference>